<protein>
    <submittedName>
        <fullName evidence="2">Uncharacterized protein</fullName>
    </submittedName>
</protein>
<feature type="region of interest" description="Disordered" evidence="1">
    <location>
        <begin position="1"/>
        <end position="25"/>
    </location>
</feature>
<name>A0A928VGP1_9CYAN</name>
<dbReference type="EMBL" id="JADEXQ010000001">
    <property type="protein sequence ID" value="MBE9028258.1"/>
    <property type="molecule type" value="Genomic_DNA"/>
</dbReference>
<dbReference type="Proteomes" id="UP000625316">
    <property type="component" value="Unassembled WGS sequence"/>
</dbReference>
<evidence type="ECO:0000313" key="3">
    <source>
        <dbReference type="Proteomes" id="UP000625316"/>
    </source>
</evidence>
<keyword evidence="3" id="KW-1185">Reference proteome</keyword>
<organism evidence="2 3">
    <name type="scientific">Romeriopsis navalis LEGE 11480</name>
    <dbReference type="NCBI Taxonomy" id="2777977"/>
    <lineage>
        <taxon>Bacteria</taxon>
        <taxon>Bacillati</taxon>
        <taxon>Cyanobacteriota</taxon>
        <taxon>Cyanophyceae</taxon>
        <taxon>Leptolyngbyales</taxon>
        <taxon>Leptolyngbyaceae</taxon>
        <taxon>Romeriopsis</taxon>
        <taxon>Romeriopsis navalis</taxon>
    </lineage>
</organism>
<proteinExistence type="predicted"/>
<evidence type="ECO:0000313" key="2">
    <source>
        <dbReference type="EMBL" id="MBE9028258.1"/>
    </source>
</evidence>
<evidence type="ECO:0000256" key="1">
    <source>
        <dbReference type="SAM" id="MobiDB-lite"/>
    </source>
</evidence>
<comment type="caution">
    <text evidence="2">The sequence shown here is derived from an EMBL/GenBank/DDBJ whole genome shotgun (WGS) entry which is preliminary data.</text>
</comment>
<dbReference type="RefSeq" id="WP_264323074.1">
    <property type="nucleotide sequence ID" value="NZ_JADEXQ010000001.1"/>
</dbReference>
<accession>A0A928VGP1</accession>
<sequence length="104" mass="11421">MNHLHCPVPKTHPTNTSRPETQHPPLRGELADMLSQYCPVESLRGMRLLVVDAQLKTLLSNANDAVPQMKALIEHLGAAIELAEAIDWDKSQPKAIPKSPLSVV</sequence>
<dbReference type="AlphaFoldDB" id="A0A928VGP1"/>
<reference evidence="2" key="1">
    <citation type="submission" date="2020-10" db="EMBL/GenBank/DDBJ databases">
        <authorList>
            <person name="Castelo-Branco R."/>
            <person name="Eusebio N."/>
            <person name="Adriana R."/>
            <person name="Vieira A."/>
            <person name="Brugerolle De Fraissinette N."/>
            <person name="Rezende De Castro R."/>
            <person name="Schneider M.P."/>
            <person name="Vasconcelos V."/>
            <person name="Leao P.N."/>
        </authorList>
    </citation>
    <scope>NUCLEOTIDE SEQUENCE</scope>
    <source>
        <strain evidence="2">LEGE 11480</strain>
    </source>
</reference>
<gene>
    <name evidence="2" type="ORF">IQ266_00625</name>
</gene>